<feature type="domain" description="EngB-type G" evidence="12">
    <location>
        <begin position="84"/>
        <end position="269"/>
    </location>
</feature>
<keyword evidence="3 10" id="KW-0132">Cell division</keyword>
<dbReference type="InterPro" id="IPR019987">
    <property type="entry name" value="GTP-bd_ribosome_bio_YsxC"/>
</dbReference>
<dbReference type="PANTHER" id="PTHR11649:SF13">
    <property type="entry name" value="ENGB-TYPE G DOMAIN-CONTAINING PROTEIN"/>
    <property type="match status" value="1"/>
</dbReference>
<evidence type="ECO:0000256" key="4">
    <source>
        <dbReference type="ARBA" id="ARBA00022723"/>
    </source>
</evidence>
<feature type="compositionally biased region" description="Polar residues" evidence="11">
    <location>
        <begin position="1"/>
        <end position="15"/>
    </location>
</feature>
<evidence type="ECO:0000256" key="10">
    <source>
        <dbReference type="HAMAP-Rule" id="MF_00321"/>
    </source>
</evidence>
<evidence type="ECO:0000256" key="2">
    <source>
        <dbReference type="ARBA" id="ARBA00009638"/>
    </source>
</evidence>
<keyword evidence="8 10" id="KW-0717">Septation</keyword>
<dbReference type="CDD" id="cd01876">
    <property type="entry name" value="YihA_EngB"/>
    <property type="match status" value="1"/>
</dbReference>
<evidence type="ECO:0000256" key="5">
    <source>
        <dbReference type="ARBA" id="ARBA00022741"/>
    </source>
</evidence>
<dbReference type="Pfam" id="PF01926">
    <property type="entry name" value="MMR_HSR1"/>
    <property type="match status" value="1"/>
</dbReference>
<dbReference type="PROSITE" id="PS51706">
    <property type="entry name" value="G_ENGB"/>
    <property type="match status" value="1"/>
</dbReference>
<evidence type="ECO:0000313" key="13">
    <source>
        <dbReference type="EMBL" id="TDP81752.1"/>
    </source>
</evidence>
<comment type="similarity">
    <text evidence="2 10">Belongs to the TRAFAC class TrmE-Era-EngA-EngB-Septin-like GTPase superfamily. EngB GTPase family.</text>
</comment>
<feature type="compositionally biased region" description="Low complexity" evidence="11">
    <location>
        <begin position="25"/>
        <end position="43"/>
    </location>
</feature>
<dbReference type="PANTHER" id="PTHR11649">
    <property type="entry name" value="MSS1/TRME-RELATED GTP-BINDING PROTEIN"/>
    <property type="match status" value="1"/>
</dbReference>
<comment type="cofactor">
    <cofactor evidence="1">
        <name>Mg(2+)</name>
        <dbReference type="ChEBI" id="CHEBI:18420"/>
    </cofactor>
</comment>
<name>A0A4R6R7A2_9BURK</name>
<evidence type="ECO:0000259" key="12">
    <source>
        <dbReference type="PROSITE" id="PS51706"/>
    </source>
</evidence>
<evidence type="ECO:0000256" key="11">
    <source>
        <dbReference type="SAM" id="MobiDB-lite"/>
    </source>
</evidence>
<dbReference type="GO" id="GO:0046872">
    <property type="term" value="F:metal ion binding"/>
    <property type="evidence" value="ECO:0007669"/>
    <property type="project" value="UniProtKB-KW"/>
</dbReference>
<reference evidence="13 14" key="1">
    <citation type="submission" date="2019-03" db="EMBL/GenBank/DDBJ databases">
        <title>Genomic Encyclopedia of Type Strains, Phase IV (KMG-IV): sequencing the most valuable type-strain genomes for metagenomic binning, comparative biology and taxonomic classification.</title>
        <authorList>
            <person name="Goeker M."/>
        </authorList>
    </citation>
    <scope>NUCLEOTIDE SEQUENCE [LARGE SCALE GENOMIC DNA]</scope>
    <source>
        <strain evidence="13 14">DSM 11901</strain>
    </source>
</reference>
<gene>
    <name evidence="10" type="primary">engB</name>
    <name evidence="13" type="ORF">EV672_107183</name>
</gene>
<dbReference type="AlphaFoldDB" id="A0A4R6R7A2"/>
<feature type="region of interest" description="Disordered" evidence="11">
    <location>
        <begin position="294"/>
        <end position="316"/>
    </location>
</feature>
<dbReference type="GO" id="GO:0005525">
    <property type="term" value="F:GTP binding"/>
    <property type="evidence" value="ECO:0007669"/>
    <property type="project" value="UniProtKB-UniRule"/>
</dbReference>
<dbReference type="GO" id="GO:0005829">
    <property type="term" value="C:cytosol"/>
    <property type="evidence" value="ECO:0007669"/>
    <property type="project" value="TreeGrafter"/>
</dbReference>
<dbReference type="OrthoDB" id="9804921at2"/>
<evidence type="ECO:0000256" key="8">
    <source>
        <dbReference type="ARBA" id="ARBA00023210"/>
    </source>
</evidence>
<feature type="region of interest" description="Disordered" evidence="11">
    <location>
        <begin position="1"/>
        <end position="50"/>
    </location>
</feature>
<proteinExistence type="inferred from homology"/>
<keyword evidence="7 10" id="KW-0342">GTP-binding</keyword>
<dbReference type="Gene3D" id="3.40.50.300">
    <property type="entry name" value="P-loop containing nucleotide triphosphate hydrolases"/>
    <property type="match status" value="1"/>
</dbReference>
<organism evidence="13 14">
    <name type="scientific">Aquabacterium commune</name>
    <dbReference type="NCBI Taxonomy" id="70586"/>
    <lineage>
        <taxon>Bacteria</taxon>
        <taxon>Pseudomonadati</taxon>
        <taxon>Pseudomonadota</taxon>
        <taxon>Betaproteobacteria</taxon>
        <taxon>Burkholderiales</taxon>
        <taxon>Aquabacterium</taxon>
    </lineage>
</organism>
<dbReference type="InterPro" id="IPR030393">
    <property type="entry name" value="G_ENGB_dom"/>
</dbReference>
<dbReference type="EMBL" id="SNXW01000007">
    <property type="protein sequence ID" value="TDP81752.1"/>
    <property type="molecule type" value="Genomic_DNA"/>
</dbReference>
<dbReference type="GO" id="GO:0000917">
    <property type="term" value="P:division septum assembly"/>
    <property type="evidence" value="ECO:0007669"/>
    <property type="project" value="UniProtKB-KW"/>
</dbReference>
<keyword evidence="6" id="KW-0460">Magnesium</keyword>
<evidence type="ECO:0000256" key="3">
    <source>
        <dbReference type="ARBA" id="ARBA00022618"/>
    </source>
</evidence>
<keyword evidence="4" id="KW-0479">Metal-binding</keyword>
<dbReference type="InterPro" id="IPR006073">
    <property type="entry name" value="GTP-bd"/>
</dbReference>
<keyword evidence="9 10" id="KW-0131">Cell cycle</keyword>
<dbReference type="Proteomes" id="UP000294593">
    <property type="component" value="Unassembled WGS sequence"/>
</dbReference>
<dbReference type="HAMAP" id="MF_00321">
    <property type="entry name" value="GTPase_EngB"/>
    <property type="match status" value="1"/>
</dbReference>
<sequence>MTRSTPSRPKASTNPGPKRRPRPATPAGQAGQPAQKAPLKAPKSPVKEAAKQAELDVGKLALNWAHSARFFTTAAQLHQLPASELPEVAFVGRSNAGKSTAINTLAQQRQLAYASKTPGRTQHINLFHLGAKAAPDQVWTDLPGYGYAAVERTAKLRWQEVMAEYLAWRRNLCAVVQMVDSRHGFTELDRTLLEFVAPRVRNGEVRLLVLLTKADKLNRKEQAESLRGAQAVLAELATDEADIGVALFSSLNKTGIGDVSNILHSWALPAEQAEALAAAALAAAEAAAEADATGAAGIDLDNPPPVHGEDGADQPM</sequence>
<keyword evidence="5 10" id="KW-0547">Nucleotide-binding</keyword>
<comment type="function">
    <text evidence="10">Necessary for normal cell division and for the maintenance of normal septation.</text>
</comment>
<accession>A0A4R6R7A2</accession>
<evidence type="ECO:0000256" key="7">
    <source>
        <dbReference type="ARBA" id="ARBA00023134"/>
    </source>
</evidence>
<keyword evidence="14" id="KW-1185">Reference proteome</keyword>
<dbReference type="SUPFAM" id="SSF52540">
    <property type="entry name" value="P-loop containing nucleoside triphosphate hydrolases"/>
    <property type="match status" value="1"/>
</dbReference>
<dbReference type="NCBIfam" id="TIGR03598">
    <property type="entry name" value="GTPase_YsxC"/>
    <property type="match status" value="1"/>
</dbReference>
<protein>
    <recommendedName>
        <fullName evidence="10">Probable GTP-binding protein EngB</fullName>
    </recommendedName>
</protein>
<dbReference type="InterPro" id="IPR027417">
    <property type="entry name" value="P-loop_NTPase"/>
</dbReference>
<evidence type="ECO:0000256" key="1">
    <source>
        <dbReference type="ARBA" id="ARBA00001946"/>
    </source>
</evidence>
<evidence type="ECO:0000313" key="14">
    <source>
        <dbReference type="Proteomes" id="UP000294593"/>
    </source>
</evidence>
<comment type="caution">
    <text evidence="13">The sequence shown here is derived from an EMBL/GenBank/DDBJ whole genome shotgun (WGS) entry which is preliminary data.</text>
</comment>
<evidence type="ECO:0000256" key="9">
    <source>
        <dbReference type="ARBA" id="ARBA00023306"/>
    </source>
</evidence>
<evidence type="ECO:0000256" key="6">
    <source>
        <dbReference type="ARBA" id="ARBA00022842"/>
    </source>
</evidence>